<feature type="transmembrane region" description="Helical" evidence="14">
    <location>
        <begin position="50"/>
        <end position="72"/>
    </location>
</feature>
<feature type="modified residue" description="Phosphohistidine" evidence="12">
    <location>
        <position position="784"/>
    </location>
</feature>
<evidence type="ECO:0000256" key="2">
    <source>
        <dbReference type="ARBA" id="ARBA00004651"/>
    </source>
</evidence>
<dbReference type="CDD" id="cd16922">
    <property type="entry name" value="HATPase_EvgS-ArcB-TorS-like"/>
    <property type="match status" value="1"/>
</dbReference>
<evidence type="ECO:0000256" key="10">
    <source>
        <dbReference type="ARBA" id="ARBA00023012"/>
    </source>
</evidence>
<feature type="domain" description="Histidine kinase" evidence="15">
    <location>
        <begin position="343"/>
        <end position="564"/>
    </location>
</feature>
<dbReference type="Pfam" id="PF00072">
    <property type="entry name" value="Response_reg"/>
    <property type="match status" value="1"/>
</dbReference>
<dbReference type="InterPro" id="IPR036097">
    <property type="entry name" value="HisK_dim/P_sf"/>
</dbReference>
<accession>A0ABQ5YN68</accession>
<dbReference type="SMART" id="SM00388">
    <property type="entry name" value="HisKA"/>
    <property type="match status" value="1"/>
</dbReference>
<dbReference type="EC" id="2.7.13.3" evidence="3"/>
<feature type="transmembrane region" description="Helical" evidence="14">
    <location>
        <begin position="203"/>
        <end position="225"/>
    </location>
</feature>
<evidence type="ECO:0000256" key="6">
    <source>
        <dbReference type="ARBA" id="ARBA00022692"/>
    </source>
</evidence>
<comment type="catalytic activity">
    <reaction evidence="1">
        <text>ATP + protein L-histidine = ADP + protein N-phospho-L-histidine.</text>
        <dbReference type="EC" id="2.7.13.3"/>
    </reaction>
</comment>
<evidence type="ECO:0000256" key="8">
    <source>
        <dbReference type="ARBA" id="ARBA00022840"/>
    </source>
</evidence>
<dbReference type="SUPFAM" id="SSF47384">
    <property type="entry name" value="Homodimeric domain of signal transducing histidine kinase"/>
    <property type="match status" value="1"/>
</dbReference>
<feature type="transmembrane region" description="Helical" evidence="14">
    <location>
        <begin position="84"/>
        <end position="106"/>
    </location>
</feature>
<evidence type="ECO:0000313" key="19">
    <source>
        <dbReference type="Proteomes" id="UP001156706"/>
    </source>
</evidence>
<proteinExistence type="predicted"/>
<keyword evidence="4" id="KW-1003">Cell membrane</keyword>
<dbReference type="SUPFAM" id="SSF52172">
    <property type="entry name" value="CheY-like"/>
    <property type="match status" value="1"/>
</dbReference>
<dbReference type="Gene3D" id="3.30.565.10">
    <property type="entry name" value="Histidine kinase-like ATPase, C-terminal domain"/>
    <property type="match status" value="1"/>
</dbReference>
<comment type="caution">
    <text evidence="18">The sequence shown here is derived from an EMBL/GenBank/DDBJ whole genome shotgun (WGS) entry which is preliminary data.</text>
</comment>
<keyword evidence="9 14" id="KW-1133">Transmembrane helix</keyword>
<evidence type="ECO:0000256" key="11">
    <source>
        <dbReference type="ARBA" id="ARBA00023136"/>
    </source>
</evidence>
<evidence type="ECO:0000256" key="12">
    <source>
        <dbReference type="PROSITE-ProRule" id="PRU00110"/>
    </source>
</evidence>
<dbReference type="Pfam" id="PF02518">
    <property type="entry name" value="HATPase_c"/>
    <property type="match status" value="1"/>
</dbReference>
<evidence type="ECO:0000259" key="15">
    <source>
        <dbReference type="PROSITE" id="PS50109"/>
    </source>
</evidence>
<keyword evidence="7" id="KW-0547">Nucleotide-binding</keyword>
<dbReference type="PROSITE" id="PS50894">
    <property type="entry name" value="HPT"/>
    <property type="match status" value="1"/>
</dbReference>
<dbReference type="SUPFAM" id="SSF47226">
    <property type="entry name" value="Histidine-containing phosphotransfer domain, HPT domain"/>
    <property type="match status" value="1"/>
</dbReference>
<evidence type="ECO:0000256" key="9">
    <source>
        <dbReference type="ARBA" id="ARBA00022989"/>
    </source>
</evidence>
<evidence type="ECO:0000256" key="1">
    <source>
        <dbReference type="ARBA" id="ARBA00000085"/>
    </source>
</evidence>
<dbReference type="InterPro" id="IPR003594">
    <property type="entry name" value="HATPase_dom"/>
</dbReference>
<feature type="domain" description="Response regulatory" evidence="16">
    <location>
        <begin position="591"/>
        <end position="707"/>
    </location>
</feature>
<evidence type="ECO:0000256" key="3">
    <source>
        <dbReference type="ARBA" id="ARBA00012438"/>
    </source>
</evidence>
<dbReference type="PRINTS" id="PR00344">
    <property type="entry name" value="BCTRLSENSOR"/>
</dbReference>
<dbReference type="SMART" id="SM00448">
    <property type="entry name" value="REC"/>
    <property type="match status" value="1"/>
</dbReference>
<dbReference type="InterPro" id="IPR001789">
    <property type="entry name" value="Sig_transdc_resp-reg_receiver"/>
</dbReference>
<feature type="transmembrane region" description="Helical" evidence="14">
    <location>
        <begin position="296"/>
        <end position="316"/>
    </location>
</feature>
<evidence type="ECO:0000313" key="18">
    <source>
        <dbReference type="EMBL" id="GLR15128.1"/>
    </source>
</evidence>
<dbReference type="PANTHER" id="PTHR45339:SF1">
    <property type="entry name" value="HYBRID SIGNAL TRANSDUCTION HISTIDINE KINASE J"/>
    <property type="match status" value="1"/>
</dbReference>
<feature type="transmembrane region" description="Helical" evidence="14">
    <location>
        <begin position="245"/>
        <end position="267"/>
    </location>
</feature>
<feature type="modified residue" description="4-aspartylphosphate" evidence="13">
    <location>
        <position position="640"/>
    </location>
</feature>
<dbReference type="PROSITE" id="PS50110">
    <property type="entry name" value="RESPONSE_REGULATORY"/>
    <property type="match status" value="1"/>
</dbReference>
<comment type="subcellular location">
    <subcellularLocation>
        <location evidence="2">Cell membrane</location>
        <topology evidence="2">Multi-pass membrane protein</topology>
    </subcellularLocation>
</comment>
<dbReference type="PROSITE" id="PS50109">
    <property type="entry name" value="HIS_KIN"/>
    <property type="match status" value="1"/>
</dbReference>
<dbReference type="PANTHER" id="PTHR45339">
    <property type="entry name" value="HYBRID SIGNAL TRANSDUCTION HISTIDINE KINASE J"/>
    <property type="match status" value="1"/>
</dbReference>
<keyword evidence="8" id="KW-0067">ATP-binding</keyword>
<dbReference type="CDD" id="cd17546">
    <property type="entry name" value="REC_hyHK_CKI1_RcsC-like"/>
    <property type="match status" value="1"/>
</dbReference>
<dbReference type="Pfam" id="PF00512">
    <property type="entry name" value="HisKA"/>
    <property type="match status" value="1"/>
</dbReference>
<dbReference type="InterPro" id="IPR003661">
    <property type="entry name" value="HisK_dim/P_dom"/>
</dbReference>
<organism evidence="18 19">
    <name type="scientific">Chitinimonas prasina</name>
    <dbReference type="NCBI Taxonomy" id="1434937"/>
    <lineage>
        <taxon>Bacteria</taxon>
        <taxon>Pseudomonadati</taxon>
        <taxon>Pseudomonadota</taxon>
        <taxon>Betaproteobacteria</taxon>
        <taxon>Neisseriales</taxon>
        <taxon>Chitinibacteraceae</taxon>
        <taxon>Chitinimonas</taxon>
    </lineage>
</organism>
<evidence type="ECO:0000259" key="17">
    <source>
        <dbReference type="PROSITE" id="PS50894"/>
    </source>
</evidence>
<sequence>MTWASDRRQDEETPLYTPSRAHEVFSVVYRHLPLYEVRAQWDKRPTQGLMAAWCLSLLACVGLGIASIVYQWSGLPLHFGGVDVYLTAYPPLTICAFWVLWFGFWWGAIPAYVSTLVLAVYSGMPLGWSVLFAFSDPLALAVFTVVYRAVPISYDLRSLNSIMLFALLAFVSGILGASGSFVWTHTNTIGMHDAFTNWQGWWLGGFVQLLLTVAPVLALVSPAVVRWRDRHFTTVADGNHDQQRVLMAAGILVAGVLSFLLLSFVLARQSSLPNAGMSEVEALRHAARLTNEAASAVYWVLAILLLSMSFLGYRFFVYWTSTLELALQEAEQASLAKSDFLARMSHEIRTPMNAIVGMTRLALRTELTPRQVDYLEKIRASSDALLGIINDILDFSKVEAGKLQLEHVRFSLEEVLDSVCSMVQHRAEAKGVDLHIMVSQDVPGALQGDPLRLGQILTNLVSNAVKFTDQGEVRVGIHLVLLDGATARLQFDVRDTGIGLNAEQINRLFDAFTQADESITRQYGGTGLGLAICKQLVEAMGGQLWVDSLPGKGSCFSFSLDLQVAEPLAAAEPRNPPSATPVEATALQGAHVLLVEDNPINREIAEAYLHDAGVRVTVAENGQQGVDLASAQVFDAVLMDVQMPIMDGLSAARRLREVARLAQLPIIAMTAHALSGDRERCIAAGMNDYLTKPLDHDLLCAMLARWMGRAPQPLPSGPAEADNVLPLPVFPGIDLAVGLRRLNNRRERYFSILGNFRRNHAATAQGIMQAAQAGDHEEVHRIAHTLKSVADYMGASELTQRALALELASAEPEHEYSEALRDFVVALQALMQALDSVLPTATNPPIEETV</sequence>
<dbReference type="Proteomes" id="UP001156706">
    <property type="component" value="Unassembled WGS sequence"/>
</dbReference>
<reference evidence="19" key="1">
    <citation type="journal article" date="2019" name="Int. J. Syst. Evol. Microbiol.">
        <title>The Global Catalogue of Microorganisms (GCM) 10K type strain sequencing project: providing services to taxonomists for standard genome sequencing and annotation.</title>
        <authorList>
            <consortium name="The Broad Institute Genomics Platform"/>
            <consortium name="The Broad Institute Genome Sequencing Center for Infectious Disease"/>
            <person name="Wu L."/>
            <person name="Ma J."/>
        </authorList>
    </citation>
    <scope>NUCLEOTIDE SEQUENCE [LARGE SCALE GENOMIC DNA]</scope>
    <source>
        <strain evidence="19">NBRC 110044</strain>
    </source>
</reference>
<evidence type="ECO:0000256" key="13">
    <source>
        <dbReference type="PROSITE-ProRule" id="PRU00169"/>
    </source>
</evidence>
<dbReference type="SUPFAM" id="SSF55874">
    <property type="entry name" value="ATPase domain of HSP90 chaperone/DNA topoisomerase II/histidine kinase"/>
    <property type="match status" value="1"/>
</dbReference>
<evidence type="ECO:0000256" key="4">
    <source>
        <dbReference type="ARBA" id="ARBA00022475"/>
    </source>
</evidence>
<gene>
    <name evidence="18" type="ORF">GCM10007907_39180</name>
</gene>
<dbReference type="InterPro" id="IPR008207">
    <property type="entry name" value="Sig_transdc_His_kin_Hpt_dom"/>
</dbReference>
<name>A0ABQ5YN68_9NEIS</name>
<dbReference type="Gene3D" id="3.40.50.2300">
    <property type="match status" value="1"/>
</dbReference>
<keyword evidence="6 14" id="KW-0812">Transmembrane</keyword>
<keyword evidence="19" id="KW-1185">Reference proteome</keyword>
<keyword evidence="10" id="KW-0902">Two-component regulatory system</keyword>
<keyword evidence="5 13" id="KW-0597">Phosphoprotein</keyword>
<dbReference type="InterPro" id="IPR036641">
    <property type="entry name" value="HPT_dom_sf"/>
</dbReference>
<keyword evidence="11 14" id="KW-0472">Membrane</keyword>
<dbReference type="Gene3D" id="1.20.120.160">
    <property type="entry name" value="HPT domain"/>
    <property type="match status" value="1"/>
</dbReference>
<dbReference type="EMBL" id="BSOG01000007">
    <property type="protein sequence ID" value="GLR15128.1"/>
    <property type="molecule type" value="Genomic_DNA"/>
</dbReference>
<evidence type="ECO:0000256" key="7">
    <source>
        <dbReference type="ARBA" id="ARBA00022741"/>
    </source>
</evidence>
<dbReference type="InterPro" id="IPR005467">
    <property type="entry name" value="His_kinase_dom"/>
</dbReference>
<evidence type="ECO:0000259" key="16">
    <source>
        <dbReference type="PROSITE" id="PS50110"/>
    </source>
</evidence>
<dbReference type="InterPro" id="IPR011006">
    <property type="entry name" value="CheY-like_superfamily"/>
</dbReference>
<dbReference type="InterPro" id="IPR004358">
    <property type="entry name" value="Sig_transdc_His_kin-like_C"/>
</dbReference>
<protein>
    <recommendedName>
        <fullName evidence="3">histidine kinase</fullName>
        <ecNumber evidence="3">2.7.13.3</ecNumber>
    </recommendedName>
</protein>
<dbReference type="InterPro" id="IPR036890">
    <property type="entry name" value="HATPase_C_sf"/>
</dbReference>
<dbReference type="Pfam" id="PF01627">
    <property type="entry name" value="Hpt"/>
    <property type="match status" value="1"/>
</dbReference>
<evidence type="ECO:0000256" key="14">
    <source>
        <dbReference type="SAM" id="Phobius"/>
    </source>
</evidence>
<feature type="domain" description="HPt" evidence="17">
    <location>
        <begin position="745"/>
        <end position="837"/>
    </location>
</feature>
<feature type="transmembrane region" description="Helical" evidence="14">
    <location>
        <begin position="162"/>
        <end position="183"/>
    </location>
</feature>
<dbReference type="SMART" id="SM00387">
    <property type="entry name" value="HATPase_c"/>
    <property type="match status" value="1"/>
</dbReference>
<dbReference type="Gene3D" id="1.10.287.130">
    <property type="match status" value="1"/>
</dbReference>
<evidence type="ECO:0000256" key="5">
    <source>
        <dbReference type="ARBA" id="ARBA00022553"/>
    </source>
</evidence>
<dbReference type="CDD" id="cd00082">
    <property type="entry name" value="HisKA"/>
    <property type="match status" value="1"/>
</dbReference>